<dbReference type="AlphaFoldDB" id="H1S1X9"/>
<dbReference type="Proteomes" id="UP000005808">
    <property type="component" value="Unassembled WGS sequence"/>
</dbReference>
<name>H1S1X9_9BURK</name>
<organism evidence="4 5">
    <name type="scientific">Cupriavidus basilensis OR16</name>
    <dbReference type="NCBI Taxonomy" id="1127483"/>
    <lineage>
        <taxon>Bacteria</taxon>
        <taxon>Pseudomonadati</taxon>
        <taxon>Pseudomonadota</taxon>
        <taxon>Betaproteobacteria</taxon>
        <taxon>Burkholderiales</taxon>
        <taxon>Burkholderiaceae</taxon>
        <taxon>Cupriavidus</taxon>
    </lineage>
</organism>
<keyword evidence="2" id="KW-0456">Lyase</keyword>
<dbReference type="GO" id="GO:0036088">
    <property type="term" value="P:D-serine catabolic process"/>
    <property type="evidence" value="ECO:0007669"/>
    <property type="project" value="TreeGrafter"/>
</dbReference>
<dbReference type="Gene3D" id="3.20.20.10">
    <property type="entry name" value="Alanine racemase"/>
    <property type="match status" value="1"/>
</dbReference>
<evidence type="ECO:0000313" key="4">
    <source>
        <dbReference type="EMBL" id="EHP43473.1"/>
    </source>
</evidence>
<dbReference type="PANTHER" id="PTHR28004:SF2">
    <property type="entry name" value="D-SERINE DEHYDRATASE"/>
    <property type="match status" value="1"/>
</dbReference>
<evidence type="ECO:0000259" key="3">
    <source>
        <dbReference type="SMART" id="SM01119"/>
    </source>
</evidence>
<evidence type="ECO:0000256" key="2">
    <source>
        <dbReference type="ARBA" id="ARBA00023239"/>
    </source>
</evidence>
<protein>
    <submittedName>
        <fullName evidence="4">Alanine racemase domain-containing protein</fullName>
    </submittedName>
</protein>
<evidence type="ECO:0000256" key="1">
    <source>
        <dbReference type="ARBA" id="ARBA00005323"/>
    </source>
</evidence>
<dbReference type="SUPFAM" id="SSF51419">
    <property type="entry name" value="PLP-binding barrel"/>
    <property type="match status" value="1"/>
</dbReference>
<reference evidence="4 5" key="1">
    <citation type="journal article" date="2012" name="J. Bacteriol.">
        <title>De Novo Genome Project of Cupriavidus basilensis OR16.</title>
        <authorList>
            <person name="Cserhati M."/>
            <person name="Kriszt B."/>
            <person name="Szoboszlay S."/>
            <person name="Toth A."/>
            <person name="Szabo I."/>
            <person name="Tancsics A."/>
            <person name="Nagy I."/>
            <person name="Horvath B."/>
            <person name="Nagy I."/>
            <person name="Kukolya J."/>
        </authorList>
    </citation>
    <scope>NUCLEOTIDE SEQUENCE [LARGE SCALE GENOMIC DNA]</scope>
    <source>
        <strain evidence="4 5">OR16</strain>
    </source>
</reference>
<accession>H1S1X9</accession>
<dbReference type="PANTHER" id="PTHR28004">
    <property type="entry name" value="ZGC:162816-RELATED"/>
    <property type="match status" value="1"/>
</dbReference>
<dbReference type="InterPro" id="IPR001608">
    <property type="entry name" value="Ala_racemase_N"/>
</dbReference>
<dbReference type="PATRIC" id="fig|1127483.3.peg.1684"/>
<feature type="domain" description="D-serine dehydratase-like" evidence="3">
    <location>
        <begin position="277"/>
        <end position="383"/>
    </location>
</feature>
<dbReference type="InterPro" id="IPR029066">
    <property type="entry name" value="PLP-binding_barrel"/>
</dbReference>
<dbReference type="EMBL" id="AHJE01000018">
    <property type="protein sequence ID" value="EHP43473.1"/>
    <property type="molecule type" value="Genomic_DNA"/>
</dbReference>
<dbReference type="Pfam" id="PF01168">
    <property type="entry name" value="Ala_racemase_N"/>
    <property type="match status" value="1"/>
</dbReference>
<sequence length="419" mass="45040">MRIIQFSLTIDFQAFNHGDGLADYSGYIRTGLTFTARRQRMQHNIDRMQQRMEMLGVRFRPHVKTSKCTAVVRAQLAAGAHGITVSTLKEAEQFLAAGVTDIFYAVGMAPHRLPQALALRRRGCNLKILTDGVASAQAIADFGRANCEAFDVWIEIDTDGHRSGIQPEDSALLEVGRVLHDGGMRLGGVLTHAGSSYELDTPEALTALAERERVGCVRAAERLRAEGLPCPGVSVGSTPTALAAVQFQGVTEVRAGVYVLFDLVMNNIGVCTTDEIALSVLTTVIGHQSDKGWIIVDAGWMAMSRDRGTQKQKQDYGYGQVCTIDGTVLPGYLLSGANQEHGIVSREGGRDADLSHRFPVGTRLRILPNHACATGAHGELRGDVRVVTPAGLTSAGSCCSARIDWPVQARSIAQGGGQF</sequence>
<proteinExistence type="inferred from homology"/>
<comment type="similarity">
    <text evidence="1">Belongs to the DSD1 family.</text>
</comment>
<dbReference type="InterPro" id="IPR042208">
    <property type="entry name" value="D-ser_dehydrat-like_sf"/>
</dbReference>
<gene>
    <name evidence="4" type="ORF">OR16_08407</name>
</gene>
<dbReference type="SMART" id="SM01119">
    <property type="entry name" value="D-ser_dehydrat"/>
    <property type="match status" value="1"/>
</dbReference>
<dbReference type="InterPro" id="IPR051466">
    <property type="entry name" value="D-amino_acid_metab_enzyme"/>
</dbReference>
<dbReference type="Gene3D" id="2.40.37.20">
    <property type="entry name" value="D-serine dehydratase-like domain"/>
    <property type="match status" value="1"/>
</dbReference>
<dbReference type="InterPro" id="IPR026956">
    <property type="entry name" value="D-ser_dehydrat-like_dom"/>
</dbReference>
<dbReference type="Pfam" id="PF14031">
    <property type="entry name" value="D-ser_dehydrat"/>
    <property type="match status" value="1"/>
</dbReference>
<dbReference type="OrthoDB" id="9772497at2"/>
<evidence type="ECO:0000313" key="5">
    <source>
        <dbReference type="Proteomes" id="UP000005808"/>
    </source>
</evidence>
<dbReference type="GO" id="GO:0008721">
    <property type="term" value="F:D-serine ammonia-lyase activity"/>
    <property type="evidence" value="ECO:0007669"/>
    <property type="project" value="TreeGrafter"/>
</dbReference>
<dbReference type="CDD" id="cd06812">
    <property type="entry name" value="PLPDE_III_DSD_D-TA_like_1"/>
    <property type="match status" value="1"/>
</dbReference>
<comment type="caution">
    <text evidence="4">The sequence shown here is derived from an EMBL/GenBank/DDBJ whole genome shotgun (WGS) entry which is preliminary data.</text>
</comment>